<proteinExistence type="predicted"/>
<dbReference type="GO" id="GO:0005524">
    <property type="term" value="F:ATP binding"/>
    <property type="evidence" value="ECO:0007669"/>
    <property type="project" value="InterPro"/>
</dbReference>
<dbReference type="Proteomes" id="UP000236664">
    <property type="component" value="Unassembled WGS sequence"/>
</dbReference>
<dbReference type="InterPro" id="IPR001245">
    <property type="entry name" value="Ser-Thr/Tyr_kinase_cat_dom"/>
</dbReference>
<gene>
    <name evidence="2" type="ORF">FNYG_02784</name>
</gene>
<dbReference type="Pfam" id="PF07714">
    <property type="entry name" value="PK_Tyr_Ser-Thr"/>
    <property type="match status" value="1"/>
</dbReference>
<dbReference type="STRING" id="42673.A0A2K0WP88"/>
<dbReference type="SUPFAM" id="SSF56112">
    <property type="entry name" value="Protein kinase-like (PK-like)"/>
    <property type="match status" value="1"/>
</dbReference>
<organism evidence="2 3">
    <name type="scientific">Gibberella nygamai</name>
    <name type="common">Bean root rot disease fungus</name>
    <name type="synonym">Fusarium nygamai</name>
    <dbReference type="NCBI Taxonomy" id="42673"/>
    <lineage>
        <taxon>Eukaryota</taxon>
        <taxon>Fungi</taxon>
        <taxon>Dikarya</taxon>
        <taxon>Ascomycota</taxon>
        <taxon>Pezizomycotina</taxon>
        <taxon>Sordariomycetes</taxon>
        <taxon>Hypocreomycetidae</taxon>
        <taxon>Hypocreales</taxon>
        <taxon>Nectriaceae</taxon>
        <taxon>Fusarium</taxon>
        <taxon>Fusarium fujikuroi species complex</taxon>
    </lineage>
</organism>
<dbReference type="GO" id="GO:0004672">
    <property type="term" value="F:protein kinase activity"/>
    <property type="evidence" value="ECO:0007669"/>
    <property type="project" value="InterPro"/>
</dbReference>
<comment type="caution">
    <text evidence="2">The sequence shown here is derived from an EMBL/GenBank/DDBJ whole genome shotgun (WGS) entry which is preliminary data.</text>
</comment>
<feature type="domain" description="Protein kinase" evidence="1">
    <location>
        <begin position="1"/>
        <end position="74"/>
    </location>
</feature>
<keyword evidence="3" id="KW-1185">Reference proteome</keyword>
<sequence>MATAVAESISYFHSGGVIWGDISTRNVLVFSDDTLKICDFASSALSQTYPEFGPHTYEPAYCQLYQKNESVNFL</sequence>
<protein>
    <recommendedName>
        <fullName evidence="1">Protein kinase domain-containing protein</fullName>
    </recommendedName>
</protein>
<evidence type="ECO:0000259" key="1">
    <source>
        <dbReference type="PROSITE" id="PS50011"/>
    </source>
</evidence>
<dbReference type="EMBL" id="MTQA01000047">
    <property type="protein sequence ID" value="PNP84096.1"/>
    <property type="molecule type" value="Genomic_DNA"/>
</dbReference>
<reference evidence="2 3" key="1">
    <citation type="submission" date="2017-06" db="EMBL/GenBank/DDBJ databases">
        <title>Genome of Fusarium nygamai isolate CS10214.</title>
        <authorList>
            <person name="Gardiner D.M."/>
            <person name="Obanor F."/>
            <person name="Kazan K."/>
        </authorList>
    </citation>
    <scope>NUCLEOTIDE SEQUENCE [LARGE SCALE GENOMIC DNA]</scope>
    <source>
        <strain evidence="2 3">CS10214</strain>
    </source>
</reference>
<accession>A0A2K0WP88</accession>
<dbReference type="InterPro" id="IPR000719">
    <property type="entry name" value="Prot_kinase_dom"/>
</dbReference>
<dbReference type="OrthoDB" id="1668230at2759"/>
<dbReference type="AlphaFoldDB" id="A0A2K0WP88"/>
<evidence type="ECO:0000313" key="2">
    <source>
        <dbReference type="EMBL" id="PNP84096.1"/>
    </source>
</evidence>
<dbReference type="InterPro" id="IPR011009">
    <property type="entry name" value="Kinase-like_dom_sf"/>
</dbReference>
<name>A0A2K0WP88_GIBNY</name>
<dbReference type="PROSITE" id="PS50011">
    <property type="entry name" value="PROTEIN_KINASE_DOM"/>
    <property type="match status" value="1"/>
</dbReference>
<dbReference type="Gene3D" id="1.10.510.10">
    <property type="entry name" value="Transferase(Phosphotransferase) domain 1"/>
    <property type="match status" value="1"/>
</dbReference>
<evidence type="ECO:0000313" key="3">
    <source>
        <dbReference type="Proteomes" id="UP000236664"/>
    </source>
</evidence>